<reference evidence="3 4" key="1">
    <citation type="submission" date="2018-10" db="EMBL/GenBank/DDBJ databases">
        <authorList>
            <person name="Zhang X."/>
        </authorList>
    </citation>
    <scope>NUCLEOTIDE SEQUENCE [LARGE SCALE GENOMIC DNA]</scope>
    <source>
        <strain evidence="3 4">SK-G1</strain>
    </source>
</reference>
<dbReference type="InterPro" id="IPR029057">
    <property type="entry name" value="PRTase-like"/>
</dbReference>
<feature type="domain" description="Double zinc ribbon" evidence="2">
    <location>
        <begin position="11"/>
        <end position="89"/>
    </location>
</feature>
<keyword evidence="4" id="KW-1185">Reference proteome</keyword>
<protein>
    <submittedName>
        <fullName evidence="3">ComF family protein</fullName>
    </submittedName>
</protein>
<dbReference type="PANTHER" id="PTHR47505:SF1">
    <property type="entry name" value="DNA UTILIZATION PROTEIN YHGH"/>
    <property type="match status" value="1"/>
</dbReference>
<evidence type="ECO:0000259" key="2">
    <source>
        <dbReference type="Pfam" id="PF18912"/>
    </source>
</evidence>
<organism evidence="3 4">
    <name type="scientific">Biomaibacter acetigenes</name>
    <dbReference type="NCBI Taxonomy" id="2316383"/>
    <lineage>
        <taxon>Bacteria</taxon>
        <taxon>Bacillati</taxon>
        <taxon>Bacillota</taxon>
        <taxon>Clostridia</taxon>
        <taxon>Thermosediminibacterales</taxon>
        <taxon>Tepidanaerobacteraceae</taxon>
        <taxon>Biomaibacter</taxon>
    </lineage>
</organism>
<gene>
    <name evidence="3" type="ORF">D2962_04240</name>
</gene>
<dbReference type="PANTHER" id="PTHR47505">
    <property type="entry name" value="DNA UTILIZATION PROTEIN YHGH"/>
    <property type="match status" value="1"/>
</dbReference>
<dbReference type="KEGG" id="bacg:D2962_04240"/>
<evidence type="ECO:0000313" key="3">
    <source>
        <dbReference type="EMBL" id="AYO29918.1"/>
    </source>
</evidence>
<dbReference type="Pfam" id="PF18912">
    <property type="entry name" value="DZR_2"/>
    <property type="match status" value="1"/>
</dbReference>
<dbReference type="InterPro" id="IPR000836">
    <property type="entry name" value="PRTase_dom"/>
</dbReference>
<comment type="similarity">
    <text evidence="1">Belongs to the ComF/GntX family.</text>
</comment>
<dbReference type="InterPro" id="IPR051910">
    <property type="entry name" value="ComF/GntX_DNA_util-trans"/>
</dbReference>
<dbReference type="RefSeq" id="WP_122014224.1">
    <property type="nucleotide sequence ID" value="NZ_CP033169.1"/>
</dbReference>
<dbReference type="EMBL" id="CP033169">
    <property type="protein sequence ID" value="AYO29918.1"/>
    <property type="molecule type" value="Genomic_DNA"/>
</dbReference>
<dbReference type="CDD" id="cd06223">
    <property type="entry name" value="PRTases_typeI"/>
    <property type="match status" value="1"/>
</dbReference>
<evidence type="ECO:0000256" key="1">
    <source>
        <dbReference type="ARBA" id="ARBA00008007"/>
    </source>
</evidence>
<accession>A0A3G2R474</accession>
<proteinExistence type="inferred from homology"/>
<dbReference type="AlphaFoldDB" id="A0A3G2R474"/>
<sequence>MSIVHEITNGILDLIFPRQPYCLVCNNKLEPGKALICLSCENKVKPVSPPLCRKCGRSLMAPGPTTAGNTDFSVPGFFRSQVYHLCRDCRAREHYFVEARSFGYYEGVLRELIHRFKYGGRRELAEFLGGRMVQTLEHISWPAFDYIVPVPLHIKRERERGFNQAYLLAFVVNRHTGVPIFRGFIRIKPTEHQTLLDKSLREQNLTGAFEVVDKARLKGKTLLLIDDVYTTGSTADECSKTLINAGADSVFVLTCARG</sequence>
<dbReference type="Gene3D" id="3.40.50.2020">
    <property type="match status" value="1"/>
</dbReference>
<name>A0A3G2R474_9FIRM</name>
<dbReference type="SUPFAM" id="SSF53271">
    <property type="entry name" value="PRTase-like"/>
    <property type="match status" value="1"/>
</dbReference>
<evidence type="ECO:0000313" key="4">
    <source>
        <dbReference type="Proteomes" id="UP000280960"/>
    </source>
</evidence>
<dbReference type="InterPro" id="IPR044005">
    <property type="entry name" value="DZR_2"/>
</dbReference>
<dbReference type="Proteomes" id="UP000280960">
    <property type="component" value="Chromosome"/>
</dbReference>